<accession>A0AAD5SM28</accession>
<dbReference type="InterPro" id="IPR001509">
    <property type="entry name" value="Epimerase_deHydtase"/>
</dbReference>
<dbReference type="InterPro" id="IPR036291">
    <property type="entry name" value="NAD(P)-bd_dom_sf"/>
</dbReference>
<name>A0AAD5SM28_9FUNG</name>
<proteinExistence type="predicted"/>
<dbReference type="EMBL" id="JADGJD010000006">
    <property type="protein sequence ID" value="KAJ3057303.1"/>
    <property type="molecule type" value="Genomic_DNA"/>
</dbReference>
<comment type="caution">
    <text evidence="2">The sequence shown here is derived from an EMBL/GenBank/DDBJ whole genome shotgun (WGS) entry which is preliminary data.</text>
</comment>
<gene>
    <name evidence="2" type="primary">NDUFA9</name>
    <name evidence="2" type="ORF">HK097_009256</name>
</gene>
<dbReference type="CDD" id="cd05271">
    <property type="entry name" value="NDUFA9_like_SDR_a"/>
    <property type="match status" value="1"/>
</dbReference>
<dbReference type="PANTHER" id="PTHR12126">
    <property type="entry name" value="NADH-UBIQUINONE OXIDOREDUCTASE 39 KDA SUBUNIT-RELATED"/>
    <property type="match status" value="1"/>
</dbReference>
<dbReference type="Gene3D" id="3.40.50.720">
    <property type="entry name" value="NAD(P)-binding Rossmann-like Domain"/>
    <property type="match status" value="1"/>
</dbReference>
<reference evidence="2" key="1">
    <citation type="submission" date="2020-05" db="EMBL/GenBank/DDBJ databases">
        <title>Phylogenomic resolution of chytrid fungi.</title>
        <authorList>
            <person name="Stajich J.E."/>
            <person name="Amses K."/>
            <person name="Simmons R."/>
            <person name="Seto K."/>
            <person name="Myers J."/>
            <person name="Bonds A."/>
            <person name="Quandt C.A."/>
            <person name="Barry K."/>
            <person name="Liu P."/>
            <person name="Grigoriev I."/>
            <person name="Longcore J.E."/>
            <person name="James T.Y."/>
        </authorList>
    </citation>
    <scope>NUCLEOTIDE SEQUENCE</scope>
    <source>
        <strain evidence="2">JEL0318</strain>
    </source>
</reference>
<organism evidence="2 3">
    <name type="scientific">Rhizophlyctis rosea</name>
    <dbReference type="NCBI Taxonomy" id="64517"/>
    <lineage>
        <taxon>Eukaryota</taxon>
        <taxon>Fungi</taxon>
        <taxon>Fungi incertae sedis</taxon>
        <taxon>Chytridiomycota</taxon>
        <taxon>Chytridiomycota incertae sedis</taxon>
        <taxon>Chytridiomycetes</taxon>
        <taxon>Rhizophlyctidales</taxon>
        <taxon>Rhizophlyctidaceae</taxon>
        <taxon>Rhizophlyctis</taxon>
    </lineage>
</organism>
<evidence type="ECO:0000313" key="3">
    <source>
        <dbReference type="Proteomes" id="UP001212841"/>
    </source>
</evidence>
<keyword evidence="3" id="KW-1185">Reference proteome</keyword>
<dbReference type="InterPro" id="IPR051207">
    <property type="entry name" value="ComplexI_NDUFA9_subunit"/>
</dbReference>
<protein>
    <submittedName>
        <fullName evidence="2">39kDa subunit of ndufa9, NADH:ubiquinone oxidoreductase</fullName>
    </submittedName>
</protein>
<dbReference type="SUPFAM" id="SSF51735">
    <property type="entry name" value="NAD(P)-binding Rossmann-fold domains"/>
    <property type="match status" value="1"/>
</dbReference>
<dbReference type="PANTHER" id="PTHR12126:SF11">
    <property type="entry name" value="NADH DEHYDROGENASE [UBIQUINONE] 1 ALPHA SUBCOMPLEX SUBUNIT 9, MITOCHONDRIAL"/>
    <property type="match status" value="1"/>
</dbReference>
<dbReference type="Proteomes" id="UP001212841">
    <property type="component" value="Unassembled WGS sequence"/>
</dbReference>
<evidence type="ECO:0000313" key="2">
    <source>
        <dbReference type="EMBL" id="KAJ3057303.1"/>
    </source>
</evidence>
<sequence>MLRFAITRAPRQGAVCSNVQKRGIADITKRAKTGEVFVRLGPGGRSSTNGHIVTVFGATGFLGRYLVNNLGKQGTNVVIPYRGSDDDKRHLKLMGDLGQIVPTRFDIRDEKAIIESIRHSDVVFNLIGQDWPTKNFNMVQANVDTARTIARLCRENGVSKLVHLSALNADENSSAEFYRVKALGEKAVREEFPEATIVRPATLFGYEDRFWNRLGWLVKYLSIVPVFNAGATKVRPTYVGDVAHVLGRVMKDENMAGKTLELAGPREYYWRHILQFFLDVTGRTPTVFRLPRALGKFFATMFNYLVAAPVMTAQDVERLYVDDKFTPGTLRFEDFNVKPHTIEETVIRFAQLHRSAYQQRNPYDPILSKYTTEHHKKPLAHPLYE</sequence>
<dbReference type="GO" id="GO:0005739">
    <property type="term" value="C:mitochondrion"/>
    <property type="evidence" value="ECO:0007669"/>
    <property type="project" value="TreeGrafter"/>
</dbReference>
<dbReference type="GO" id="GO:0044877">
    <property type="term" value="F:protein-containing complex binding"/>
    <property type="evidence" value="ECO:0007669"/>
    <property type="project" value="TreeGrafter"/>
</dbReference>
<dbReference type="Pfam" id="PF01370">
    <property type="entry name" value="Epimerase"/>
    <property type="match status" value="1"/>
</dbReference>
<evidence type="ECO:0000259" key="1">
    <source>
        <dbReference type="Pfam" id="PF01370"/>
    </source>
</evidence>
<dbReference type="AlphaFoldDB" id="A0AAD5SM28"/>
<feature type="domain" description="NAD-dependent epimerase/dehydratase" evidence="1">
    <location>
        <begin position="53"/>
        <end position="252"/>
    </location>
</feature>